<dbReference type="InterPro" id="IPR042243">
    <property type="entry name" value="HypD_1"/>
</dbReference>
<dbReference type="EMBL" id="BSEC01000001">
    <property type="protein sequence ID" value="GLI92413.1"/>
    <property type="molecule type" value="Genomic_DNA"/>
</dbReference>
<organism evidence="5 6">
    <name type="scientific">Methylocystis echinoides</name>
    <dbReference type="NCBI Taxonomy" id="29468"/>
    <lineage>
        <taxon>Bacteria</taxon>
        <taxon>Pseudomonadati</taxon>
        <taxon>Pseudomonadota</taxon>
        <taxon>Alphaproteobacteria</taxon>
        <taxon>Hyphomicrobiales</taxon>
        <taxon>Methylocystaceae</taxon>
        <taxon>Methylocystis</taxon>
    </lineage>
</organism>
<reference evidence="5" key="1">
    <citation type="journal article" date="2023" name="Int. J. Syst. Evol. Microbiol.">
        <title>Methylocystis iwaonis sp. nov., a type II methane-oxidizing bacterium from surface soil of a rice paddy field in Japan, and emended description of the genus Methylocystis (ex Whittenbury et al. 1970) Bowman et al. 1993.</title>
        <authorList>
            <person name="Kaise H."/>
            <person name="Sawadogo J.B."/>
            <person name="Alam M.S."/>
            <person name="Ueno C."/>
            <person name="Dianou D."/>
            <person name="Shinjo R."/>
            <person name="Asakawa S."/>
        </authorList>
    </citation>
    <scope>NUCLEOTIDE SEQUENCE</scope>
    <source>
        <strain evidence="5">LMG27198</strain>
    </source>
</reference>
<evidence type="ECO:0000256" key="2">
    <source>
        <dbReference type="ARBA" id="ARBA00022723"/>
    </source>
</evidence>
<dbReference type="Gene3D" id="3.40.50.11750">
    <property type="entry name" value="HypD, alpha/beta domain 1"/>
    <property type="match status" value="2"/>
</dbReference>
<name>A0A9W6GSR6_9HYPH</name>
<dbReference type="GO" id="GO:0051539">
    <property type="term" value="F:4 iron, 4 sulfur cluster binding"/>
    <property type="evidence" value="ECO:0007669"/>
    <property type="project" value="TreeGrafter"/>
</dbReference>
<comment type="similarity">
    <text evidence="1 4">Belongs to the HypD family.</text>
</comment>
<evidence type="ECO:0000256" key="3">
    <source>
        <dbReference type="ARBA" id="ARBA00023004"/>
    </source>
</evidence>
<accession>A0A9W6GSR6</accession>
<dbReference type="PANTHER" id="PTHR30149">
    <property type="entry name" value="HYDROGENASE PROTEIN ASSEMBLY PROTEIN HYPD"/>
    <property type="match status" value="1"/>
</dbReference>
<dbReference type="PANTHER" id="PTHR30149:SF0">
    <property type="entry name" value="HYDROGENASE MATURATION FACTOR HYPD"/>
    <property type="match status" value="1"/>
</dbReference>
<keyword evidence="3" id="KW-0408">Iron</keyword>
<dbReference type="NCBIfam" id="TIGR00075">
    <property type="entry name" value="hypD"/>
    <property type="match status" value="1"/>
</dbReference>
<evidence type="ECO:0000313" key="6">
    <source>
        <dbReference type="Proteomes" id="UP001144323"/>
    </source>
</evidence>
<dbReference type="PIRSF" id="PIRSF005622">
    <property type="entry name" value="Hydrgn_mat_hypD"/>
    <property type="match status" value="1"/>
</dbReference>
<dbReference type="Gene3D" id="6.10.20.100">
    <property type="match status" value="1"/>
</dbReference>
<proteinExistence type="inferred from homology"/>
<keyword evidence="6" id="KW-1185">Reference proteome</keyword>
<dbReference type="Pfam" id="PF01924">
    <property type="entry name" value="HypD"/>
    <property type="match status" value="1"/>
</dbReference>
<keyword evidence="2" id="KW-0479">Metal-binding</keyword>
<dbReference type="AlphaFoldDB" id="A0A9W6GSR6"/>
<evidence type="ECO:0000256" key="4">
    <source>
        <dbReference type="PIRNR" id="PIRNR005622"/>
    </source>
</evidence>
<gene>
    <name evidence="5" type="ORF">LMG27198_14050</name>
</gene>
<dbReference type="InterPro" id="IPR002780">
    <property type="entry name" value="Hyd_form_HypD"/>
</dbReference>
<dbReference type="GO" id="GO:0051604">
    <property type="term" value="P:protein maturation"/>
    <property type="evidence" value="ECO:0007669"/>
    <property type="project" value="TreeGrafter"/>
</dbReference>
<dbReference type="Proteomes" id="UP001144323">
    <property type="component" value="Unassembled WGS sequence"/>
</dbReference>
<protein>
    <recommendedName>
        <fullName evidence="4">Hydrogenase maturation factor</fullName>
    </recommendedName>
</protein>
<dbReference type="InterPro" id="IPR042244">
    <property type="entry name" value="HypD_2_sf"/>
</dbReference>
<comment type="caution">
    <text evidence="5">The sequence shown here is derived from an EMBL/GenBank/DDBJ whole genome shotgun (WGS) entry which is preliminary data.</text>
</comment>
<dbReference type="GO" id="GO:0005506">
    <property type="term" value="F:iron ion binding"/>
    <property type="evidence" value="ECO:0007669"/>
    <property type="project" value="TreeGrafter"/>
</dbReference>
<dbReference type="GO" id="GO:0070025">
    <property type="term" value="F:carbon monoxide binding"/>
    <property type="evidence" value="ECO:0007669"/>
    <property type="project" value="TreeGrafter"/>
</dbReference>
<evidence type="ECO:0000313" key="5">
    <source>
        <dbReference type="EMBL" id="GLI92413.1"/>
    </source>
</evidence>
<evidence type="ECO:0000256" key="1">
    <source>
        <dbReference type="ARBA" id="ARBA00007888"/>
    </source>
</evidence>
<sequence>MASSARDWIEKIRGLETDRPVRILNVCGGHERTLAAAGIRSLMPPNIRLIAGPGCPVCVCPEEDLYQLIRWAVAGEAIVVAFGDMLRVPVNAPKSEARSLEEAKAAGADVVAAASPRDAVEVARRNPDRPVIFHAVGFETTLAPISAAIVEGLPENLFLLMSGRLTWPIVAQLLASDDVNLEGLVAPGHVATIMGATEWAFVPQEHGVPAAVAGFTAESLLEAIYTVASRAIDGAADLSNCYSLAVRDDGNALARQMMQECFEVTDANWRGIGVIPNSGFELKEKYAAHDARRRFPVLETDRKRAGQMPAGCDCARVVMGRIAPNECVLYGAACTPRSPVGPCMVSDEGACRIWWSSGIRERAPGADAEASPGP</sequence>
<dbReference type="RefSeq" id="WP_281801619.1">
    <property type="nucleotide sequence ID" value="NZ_BSEC01000001.1"/>
</dbReference>